<protein>
    <submittedName>
        <fullName evidence="2">Uncharacterized protein</fullName>
    </submittedName>
</protein>
<gene>
    <name evidence="2" type="ORF">VB264_04930</name>
</gene>
<organism evidence="2 3">
    <name type="scientific">Arcicella aquatica</name>
    <dbReference type="NCBI Taxonomy" id="217141"/>
    <lineage>
        <taxon>Bacteria</taxon>
        <taxon>Pseudomonadati</taxon>
        <taxon>Bacteroidota</taxon>
        <taxon>Cytophagia</taxon>
        <taxon>Cytophagales</taxon>
        <taxon>Flectobacillaceae</taxon>
        <taxon>Arcicella</taxon>
    </lineage>
</organism>
<keyword evidence="3" id="KW-1185">Reference proteome</keyword>
<sequence length="567" mass="63701">MERCYYGCVILFIVVSTLIPASAQDFSNIRGQKPVSLNGTFESRGTFYDASGIANRRQPFSYLFNVAATLNIYGLSIPFSGTYSEADRSFRQPFNQFGISPTYKWITLHGGYRNIDYSPYTLGGHTILGGGVELHPGKLRVGFMYGKLNRATTIDTTTQALVPYSFSRTAYAGKIGYGTDRTFFELSYLQARDDSTTVSRKDVKADQYIAPASNNVLGYNTRITFFKRLTLETRGAVSVYTRDLNSPIAIAEDSKAVQDIRKYIDVNGTTEFYTALDASLNYRAKNYRLKVDYKRVDPEYKTMGSYFFNSDVESWTFGPSLNIFKNRLRISGSLGFQHDNLLNQKRSTNKRIIGSGSLSLDISQAFALDMNYSNFSNNQMPNTLRLYPDSLRIVQTTQNATVSPRYTIIKPTIIQTISVSASQNQLSDFNQIITSGEASNRTIDTKQYMANYSINFPKKSMGAFVNVNRTELTSTVLNNTYQGVTVGFYGTFIKKLQVNVNNSLTQGITEQGKSLLMSATGLVSYNITKRQQLRTALFYTSNKPTPGSSQTSFNEFRNELSYIVNFR</sequence>
<reference evidence="2 3" key="1">
    <citation type="submission" date="2023-12" db="EMBL/GenBank/DDBJ databases">
        <title>Novel species of the genus Arcicella isolated from rivers.</title>
        <authorList>
            <person name="Lu H."/>
        </authorList>
    </citation>
    <scope>NUCLEOTIDE SEQUENCE [LARGE SCALE GENOMIC DNA]</scope>
    <source>
        <strain evidence="2 3">LMG 21963</strain>
    </source>
</reference>
<keyword evidence="1" id="KW-0732">Signal</keyword>
<dbReference type="EMBL" id="JAYFUL010000005">
    <property type="protein sequence ID" value="MEA5257120.1"/>
    <property type="molecule type" value="Genomic_DNA"/>
</dbReference>
<comment type="caution">
    <text evidence="2">The sequence shown here is derived from an EMBL/GenBank/DDBJ whole genome shotgun (WGS) entry which is preliminary data.</text>
</comment>
<proteinExistence type="predicted"/>
<accession>A0ABU5QJK7</accession>
<dbReference type="Proteomes" id="UP001304671">
    <property type="component" value="Unassembled WGS sequence"/>
</dbReference>
<evidence type="ECO:0000313" key="3">
    <source>
        <dbReference type="Proteomes" id="UP001304671"/>
    </source>
</evidence>
<dbReference type="RefSeq" id="WP_323247266.1">
    <property type="nucleotide sequence ID" value="NZ_JAYFUL010000005.1"/>
</dbReference>
<evidence type="ECO:0000256" key="1">
    <source>
        <dbReference type="SAM" id="SignalP"/>
    </source>
</evidence>
<name>A0ABU5QJK7_9BACT</name>
<evidence type="ECO:0000313" key="2">
    <source>
        <dbReference type="EMBL" id="MEA5257120.1"/>
    </source>
</evidence>
<feature type="chain" id="PRO_5047376909" evidence="1">
    <location>
        <begin position="24"/>
        <end position="567"/>
    </location>
</feature>
<feature type="signal peptide" evidence="1">
    <location>
        <begin position="1"/>
        <end position="23"/>
    </location>
</feature>